<dbReference type="EMBL" id="JAIWYP010000006">
    <property type="protein sequence ID" value="KAH3804787.1"/>
    <property type="molecule type" value="Genomic_DNA"/>
</dbReference>
<dbReference type="PANTHER" id="PTHR16171">
    <property type="entry name" value="DNA REPAIR PROTEIN COMPLEMENTING XP-G CELLS-RELATED"/>
    <property type="match status" value="1"/>
</dbReference>
<proteinExistence type="predicted"/>
<organism evidence="4 5">
    <name type="scientific">Dreissena polymorpha</name>
    <name type="common">Zebra mussel</name>
    <name type="synonym">Mytilus polymorpha</name>
    <dbReference type="NCBI Taxonomy" id="45954"/>
    <lineage>
        <taxon>Eukaryota</taxon>
        <taxon>Metazoa</taxon>
        <taxon>Spiralia</taxon>
        <taxon>Lophotrochozoa</taxon>
        <taxon>Mollusca</taxon>
        <taxon>Bivalvia</taxon>
        <taxon>Autobranchia</taxon>
        <taxon>Heteroconchia</taxon>
        <taxon>Euheterodonta</taxon>
        <taxon>Imparidentia</taxon>
        <taxon>Neoheterodontei</taxon>
        <taxon>Myida</taxon>
        <taxon>Dreissenoidea</taxon>
        <taxon>Dreissenidae</taxon>
        <taxon>Dreissena</taxon>
    </lineage>
</organism>
<evidence type="ECO:0000256" key="1">
    <source>
        <dbReference type="ARBA" id="ARBA00004123"/>
    </source>
</evidence>
<evidence type="ECO:0008006" key="6">
    <source>
        <dbReference type="Google" id="ProtNLM"/>
    </source>
</evidence>
<evidence type="ECO:0000256" key="2">
    <source>
        <dbReference type="ARBA" id="ARBA00023242"/>
    </source>
</evidence>
<dbReference type="AlphaFoldDB" id="A0A9D4JEF3"/>
<evidence type="ECO:0000256" key="3">
    <source>
        <dbReference type="SAM" id="MobiDB-lite"/>
    </source>
</evidence>
<comment type="caution">
    <text evidence="4">The sequence shown here is derived from an EMBL/GenBank/DDBJ whole genome shotgun (WGS) entry which is preliminary data.</text>
</comment>
<feature type="region of interest" description="Disordered" evidence="3">
    <location>
        <begin position="133"/>
        <end position="187"/>
    </location>
</feature>
<evidence type="ECO:0000313" key="4">
    <source>
        <dbReference type="EMBL" id="KAH3804787.1"/>
    </source>
</evidence>
<protein>
    <recommendedName>
        <fullName evidence="6">Basic immunoglobulin-like variable motif-containing protein</fullName>
    </recommendedName>
</protein>
<dbReference type="GO" id="GO:0005634">
    <property type="term" value="C:nucleus"/>
    <property type="evidence" value="ECO:0007669"/>
    <property type="project" value="UniProtKB-SubCell"/>
</dbReference>
<comment type="subcellular location">
    <subcellularLocation>
        <location evidence="1">Nucleus</location>
    </subcellularLocation>
</comment>
<keyword evidence="2" id="KW-0539">Nucleus</keyword>
<feature type="region of interest" description="Disordered" evidence="3">
    <location>
        <begin position="98"/>
        <end position="118"/>
    </location>
</feature>
<dbReference type="PANTHER" id="PTHR16171:SF13">
    <property type="entry name" value="BASIC IMMUNOGLOBULIN-LIKE VARIABLE MOTIF-CONTAINING PROTEIN"/>
    <property type="match status" value="1"/>
</dbReference>
<sequence>MLLVLTGYWRGTGVYKKVPIEEKKSDDVSQEATGEGSDDSKSKLITDENAEDSNKNKLAADNSEKDCDENDKMQASTSTDLSTLQKKIDKLIENATERVESFENSLQENMKKSVSWKTKQTISIEKGASNSEDVKLVDSESGQGDGKSENPKNLFLDLGHLDPDPADDIEEDSLDEEEESSSAIKGDSKCAAWEVDVSSHTESYSGLNSKRLEALNRARAQKTGEAYLPPRVLVSTNQIAQRKVLDLKRWYCMSRPQYKTSCGISSLVSCWNYLFSTLGHGNMHPISQEEALTALTFRPPFSDIRFGPFTGNATLIRWFRHLNDHFKVRGRCYYVYKPHGKNKTENVTAEDALAAVKKGLLDQHTTFIYHCQNHYFCPIGYEDVPQSPTQAYSGPTDDADTWILIGDPSRKHPSVHCKRWEDIVTDLNCQNPEYLDIRRLDKGIQRRNTKKNGGNLHCIIAFQRSPFMTVRRTNIPALTPRTLSPQRCGHESRALSPGRVRDHIHVERTVSPVRKTVSIVSPGSERPSDIPTDIEMRYELFLSTDEEDEEGMCDDDTASSEVSALL</sequence>
<dbReference type="GO" id="GO:0004520">
    <property type="term" value="F:DNA endonuclease activity"/>
    <property type="evidence" value="ECO:0007669"/>
    <property type="project" value="TreeGrafter"/>
</dbReference>
<feature type="compositionally biased region" description="Acidic residues" evidence="3">
    <location>
        <begin position="164"/>
        <end position="180"/>
    </location>
</feature>
<feature type="region of interest" description="Disordered" evidence="3">
    <location>
        <begin position="545"/>
        <end position="566"/>
    </location>
</feature>
<keyword evidence="5" id="KW-1185">Reference proteome</keyword>
<reference evidence="4" key="2">
    <citation type="submission" date="2020-11" db="EMBL/GenBank/DDBJ databases">
        <authorList>
            <person name="McCartney M.A."/>
            <person name="Auch B."/>
            <person name="Kono T."/>
            <person name="Mallez S."/>
            <person name="Becker A."/>
            <person name="Gohl D.M."/>
            <person name="Silverstein K.A.T."/>
            <person name="Koren S."/>
            <person name="Bechman K.B."/>
            <person name="Herman A."/>
            <person name="Abrahante J.E."/>
            <person name="Garbe J."/>
        </authorList>
    </citation>
    <scope>NUCLEOTIDE SEQUENCE</scope>
    <source>
        <strain evidence="4">Duluth1</strain>
        <tissue evidence="4">Whole animal</tissue>
    </source>
</reference>
<reference evidence="4" key="1">
    <citation type="journal article" date="2019" name="bioRxiv">
        <title>The Genome of the Zebra Mussel, Dreissena polymorpha: A Resource for Invasive Species Research.</title>
        <authorList>
            <person name="McCartney M.A."/>
            <person name="Auch B."/>
            <person name="Kono T."/>
            <person name="Mallez S."/>
            <person name="Zhang Y."/>
            <person name="Obille A."/>
            <person name="Becker A."/>
            <person name="Abrahante J.E."/>
            <person name="Garbe J."/>
            <person name="Badalamenti J.P."/>
            <person name="Herman A."/>
            <person name="Mangelson H."/>
            <person name="Liachko I."/>
            <person name="Sullivan S."/>
            <person name="Sone E.D."/>
            <person name="Koren S."/>
            <person name="Silverstein K.A.T."/>
            <person name="Beckman K.B."/>
            <person name="Gohl D.M."/>
        </authorList>
    </citation>
    <scope>NUCLEOTIDE SEQUENCE</scope>
    <source>
        <strain evidence="4">Duluth1</strain>
        <tissue evidence="4">Whole animal</tissue>
    </source>
</reference>
<evidence type="ECO:0000313" key="5">
    <source>
        <dbReference type="Proteomes" id="UP000828390"/>
    </source>
</evidence>
<gene>
    <name evidence="4" type="ORF">DPMN_133075</name>
</gene>
<name>A0A9D4JEF3_DREPO</name>
<dbReference type="Proteomes" id="UP000828390">
    <property type="component" value="Unassembled WGS sequence"/>
</dbReference>
<dbReference type="GO" id="GO:0003697">
    <property type="term" value="F:single-stranded DNA binding"/>
    <property type="evidence" value="ECO:0007669"/>
    <property type="project" value="TreeGrafter"/>
</dbReference>
<feature type="compositionally biased region" description="Acidic residues" evidence="3">
    <location>
        <begin position="545"/>
        <end position="558"/>
    </location>
</feature>
<feature type="compositionally biased region" description="Polar residues" evidence="3">
    <location>
        <begin position="73"/>
        <end position="84"/>
    </location>
</feature>
<feature type="region of interest" description="Disordered" evidence="3">
    <location>
        <begin position="19"/>
        <end position="84"/>
    </location>
</feature>
<accession>A0A9D4JEF3</accession>